<dbReference type="InterPro" id="IPR058982">
    <property type="entry name" value="Beta-barrel_AprE"/>
</dbReference>
<comment type="similarity">
    <text evidence="2 9">Belongs to the membrane fusion protein (MFP) (TC 8.A.1) family.</text>
</comment>
<dbReference type="InterPro" id="IPR050739">
    <property type="entry name" value="MFP"/>
</dbReference>
<dbReference type="Pfam" id="PF26002">
    <property type="entry name" value="Beta-barrel_AprE"/>
    <property type="match status" value="1"/>
</dbReference>
<evidence type="ECO:0000259" key="10">
    <source>
        <dbReference type="Pfam" id="PF25917"/>
    </source>
</evidence>
<keyword evidence="5 9" id="KW-0997">Cell inner membrane</keyword>
<evidence type="ECO:0000256" key="6">
    <source>
        <dbReference type="ARBA" id="ARBA00022692"/>
    </source>
</evidence>
<dbReference type="Gene3D" id="2.40.50.100">
    <property type="match status" value="1"/>
</dbReference>
<evidence type="ECO:0000313" key="13">
    <source>
        <dbReference type="Proteomes" id="UP000814074"/>
    </source>
</evidence>
<dbReference type="RefSeq" id="WP_120248367.1">
    <property type="nucleotide sequence ID" value="NZ_JAEHTJ010000049.1"/>
</dbReference>
<sequence length="424" mass="47003">MSVKKLRRLLGGRKDAPAIKRSYALRAEDEGFVRDLQGALIEQKTPASALVLWLIAATVVAGLTWANFARVEEVTRGEGRVVPASREQVIQSLEGGIMKELFVKEGQVVEQGQELLKIDPTRVGANYGESLSRVQGLKGAIARLRAEAYDTPLAFPEEIEQSASIVRDETQAYNARQRTLQDSVKALRRSLELAEGEVRLSAPMAQQGLVSEVEIMRLRRQANEFNLQITDRINRFRSEANNELTRLESELAQALEVLKGREDVMNRTSITAPVRGTVNNIRVTTRGGVIQQGAEIMTLIPLEDRLLVEVKIQPSDVAFIHPGLAATVKITAYDYSIYGGLSAQVEHISPDTLFDESKARNGRDSAAYYKVYVRTDRAALEAHGRSLPIIPGMIASVDIKTGEKTVLSYLLKPVLKAREAFRER</sequence>
<dbReference type="Pfam" id="PF25917">
    <property type="entry name" value="BSH_RND"/>
    <property type="match status" value="1"/>
</dbReference>
<proteinExistence type="inferred from homology"/>
<dbReference type="PROSITE" id="PS00543">
    <property type="entry name" value="HLYD_FAMILY"/>
    <property type="match status" value="1"/>
</dbReference>
<evidence type="ECO:0000256" key="4">
    <source>
        <dbReference type="ARBA" id="ARBA00022475"/>
    </source>
</evidence>
<dbReference type="NCBIfam" id="TIGR01843">
    <property type="entry name" value="type_I_hlyD"/>
    <property type="match status" value="1"/>
</dbReference>
<keyword evidence="13" id="KW-1185">Reference proteome</keyword>
<evidence type="ECO:0000256" key="3">
    <source>
        <dbReference type="ARBA" id="ARBA00022448"/>
    </source>
</evidence>
<gene>
    <name evidence="12" type="ORF">GIW47_22835</name>
</gene>
<evidence type="ECO:0000313" key="12">
    <source>
        <dbReference type="EMBL" id="MCF5155440.1"/>
    </source>
</evidence>
<name>A0ABS9FTF1_9PSED</name>
<dbReference type="PANTHER" id="PTHR30386">
    <property type="entry name" value="MEMBRANE FUSION SUBUNIT OF EMRAB-TOLC MULTIDRUG EFFLUX PUMP"/>
    <property type="match status" value="1"/>
</dbReference>
<dbReference type="PANTHER" id="PTHR30386:SF26">
    <property type="entry name" value="TRANSPORT PROTEIN COMB"/>
    <property type="match status" value="1"/>
</dbReference>
<dbReference type="InterPro" id="IPR010129">
    <property type="entry name" value="T1SS_HlyD"/>
</dbReference>
<dbReference type="InterPro" id="IPR058625">
    <property type="entry name" value="MdtA-like_BSH"/>
</dbReference>
<dbReference type="InterPro" id="IPR006144">
    <property type="entry name" value="Secretion_HlyD_CS"/>
</dbReference>
<dbReference type="Proteomes" id="UP000814074">
    <property type="component" value="Unassembled WGS sequence"/>
</dbReference>
<keyword evidence="3 9" id="KW-0813">Transport</keyword>
<evidence type="ECO:0000256" key="2">
    <source>
        <dbReference type="ARBA" id="ARBA00009477"/>
    </source>
</evidence>
<evidence type="ECO:0000259" key="11">
    <source>
        <dbReference type="Pfam" id="PF26002"/>
    </source>
</evidence>
<keyword evidence="4 9" id="KW-1003">Cell membrane</keyword>
<feature type="domain" description="Multidrug resistance protein MdtA-like barrel-sandwich hybrid" evidence="10">
    <location>
        <begin position="95"/>
        <end position="294"/>
    </location>
</feature>
<evidence type="ECO:0000256" key="7">
    <source>
        <dbReference type="ARBA" id="ARBA00022989"/>
    </source>
</evidence>
<keyword evidence="6 9" id="KW-0812">Transmembrane</keyword>
<feature type="transmembrane region" description="Helical" evidence="9">
    <location>
        <begin position="50"/>
        <end position="68"/>
    </location>
</feature>
<evidence type="ECO:0000256" key="1">
    <source>
        <dbReference type="ARBA" id="ARBA00004377"/>
    </source>
</evidence>
<feature type="domain" description="AprE-like beta-barrel" evidence="11">
    <location>
        <begin position="306"/>
        <end position="402"/>
    </location>
</feature>
<dbReference type="PRINTS" id="PR01490">
    <property type="entry name" value="RTXTOXIND"/>
</dbReference>
<keyword evidence="7 9" id="KW-1133">Transmembrane helix</keyword>
<reference evidence="12 13" key="1">
    <citation type="submission" date="2019-11" db="EMBL/GenBank/DDBJ databases">
        <title>Epiphytic Pseudomonas syringae from cherry orchards.</title>
        <authorList>
            <person name="Hulin M.T."/>
        </authorList>
    </citation>
    <scope>NUCLEOTIDE SEQUENCE [LARGE SCALE GENOMIC DNA]</scope>
    <source>
        <strain evidence="12 13">PA-6-3B</strain>
    </source>
</reference>
<comment type="caution">
    <text evidence="12">The sequence shown here is derived from an EMBL/GenBank/DDBJ whole genome shotgun (WGS) entry which is preliminary data.</text>
</comment>
<evidence type="ECO:0000256" key="9">
    <source>
        <dbReference type="RuleBase" id="RU365093"/>
    </source>
</evidence>
<organism evidence="12 13">
    <name type="scientific">Pseudomonas lactis</name>
    <dbReference type="NCBI Taxonomy" id="1615674"/>
    <lineage>
        <taxon>Bacteria</taxon>
        <taxon>Pseudomonadati</taxon>
        <taxon>Pseudomonadota</taxon>
        <taxon>Gammaproteobacteria</taxon>
        <taxon>Pseudomonadales</taxon>
        <taxon>Pseudomonadaceae</taxon>
        <taxon>Pseudomonas</taxon>
    </lineage>
</organism>
<dbReference type="EMBL" id="WKDU01000033">
    <property type="protein sequence ID" value="MCF5155440.1"/>
    <property type="molecule type" value="Genomic_DNA"/>
</dbReference>
<dbReference type="SUPFAM" id="SSF111369">
    <property type="entry name" value="HlyD-like secretion proteins"/>
    <property type="match status" value="1"/>
</dbReference>
<accession>A0ABS9FTF1</accession>
<keyword evidence="8 9" id="KW-0472">Membrane</keyword>
<protein>
    <recommendedName>
        <fullName evidence="9">Membrane fusion protein (MFP) family protein</fullName>
    </recommendedName>
</protein>
<evidence type="ECO:0000256" key="5">
    <source>
        <dbReference type="ARBA" id="ARBA00022519"/>
    </source>
</evidence>
<dbReference type="Gene3D" id="2.40.30.170">
    <property type="match status" value="1"/>
</dbReference>
<evidence type="ECO:0000256" key="8">
    <source>
        <dbReference type="ARBA" id="ARBA00023136"/>
    </source>
</evidence>
<comment type="subcellular location">
    <subcellularLocation>
        <location evidence="1 9">Cell inner membrane</location>
        <topology evidence="1 9">Single-pass membrane protein</topology>
    </subcellularLocation>
</comment>